<dbReference type="SUPFAM" id="SSF52141">
    <property type="entry name" value="Uracil-DNA glycosylase-like"/>
    <property type="match status" value="1"/>
</dbReference>
<gene>
    <name evidence="14" type="ORF">EC9_46480</name>
</gene>
<dbReference type="Gene3D" id="3.40.470.10">
    <property type="entry name" value="Uracil-DNA glycosylase-like domain"/>
    <property type="match status" value="1"/>
</dbReference>
<evidence type="ECO:0000259" key="13">
    <source>
        <dbReference type="SMART" id="SM00986"/>
    </source>
</evidence>
<evidence type="ECO:0000256" key="2">
    <source>
        <dbReference type="ARBA" id="ARBA00006521"/>
    </source>
</evidence>
<dbReference type="InterPro" id="IPR005273">
    <property type="entry name" value="Ura-DNA_glyco_family4"/>
</dbReference>
<dbReference type="NCBIfam" id="TIGR00758">
    <property type="entry name" value="UDG_fam4"/>
    <property type="match status" value="1"/>
</dbReference>
<sequence>MNEVPSANLNLPDPHEIRVGVGQLLTHLQRVGVEYLPAADPGRAEQWTTTLLASVAQPAPVAAEAASTAASATPEGLGQPAAAAPPATAPPVAAPAAPVAAPPAAAPPAAAPPQPAATPPTAAPQTPPPASRPQPAAAAPGPTIYRTASLPIADRQASLDHWRQQVAQCTLCHELACTRKQTVFGAGHAQARVVFFGEAPGADEDREGIPFVGRAGQLLTKIIEATKLSRDEVYIMNTLKCRPPGNRNPLPDELKNCRPFFEAQLEIIQPEYIVCLGLFAAQSLLQSAPSIGRMRGRFHNYHGSKVVVTYHPSYLLRNAKMKGAVWQDMQMMMRAMGTLPA</sequence>
<feature type="compositionally biased region" description="Pro residues" evidence="12">
    <location>
        <begin position="100"/>
        <end position="132"/>
    </location>
</feature>
<feature type="compositionally biased region" description="Low complexity" evidence="12">
    <location>
        <begin position="66"/>
        <end position="86"/>
    </location>
</feature>
<dbReference type="OrthoDB" id="5290748at2"/>
<keyword evidence="9" id="KW-0408">Iron</keyword>
<dbReference type="EC" id="3.2.2.27" evidence="3"/>
<dbReference type="InterPro" id="IPR051536">
    <property type="entry name" value="UDG_Type-4/5"/>
</dbReference>
<evidence type="ECO:0000256" key="9">
    <source>
        <dbReference type="ARBA" id="ARBA00023004"/>
    </source>
</evidence>
<evidence type="ECO:0000256" key="12">
    <source>
        <dbReference type="SAM" id="MobiDB-lite"/>
    </source>
</evidence>
<evidence type="ECO:0000256" key="6">
    <source>
        <dbReference type="ARBA" id="ARBA00022723"/>
    </source>
</evidence>
<reference evidence="14 15" key="1">
    <citation type="submission" date="2019-02" db="EMBL/GenBank/DDBJ databases">
        <title>Deep-cultivation of Planctomycetes and their phenomic and genomic characterization uncovers novel biology.</title>
        <authorList>
            <person name="Wiegand S."/>
            <person name="Jogler M."/>
            <person name="Boedeker C."/>
            <person name="Pinto D."/>
            <person name="Vollmers J."/>
            <person name="Rivas-Marin E."/>
            <person name="Kohn T."/>
            <person name="Peeters S.H."/>
            <person name="Heuer A."/>
            <person name="Rast P."/>
            <person name="Oberbeckmann S."/>
            <person name="Bunk B."/>
            <person name="Jeske O."/>
            <person name="Meyerdierks A."/>
            <person name="Storesund J.E."/>
            <person name="Kallscheuer N."/>
            <person name="Luecker S."/>
            <person name="Lage O.M."/>
            <person name="Pohl T."/>
            <person name="Merkel B.J."/>
            <person name="Hornburger P."/>
            <person name="Mueller R.-W."/>
            <person name="Bruemmer F."/>
            <person name="Labrenz M."/>
            <person name="Spormann A.M."/>
            <person name="Op den Camp H."/>
            <person name="Overmann J."/>
            <person name="Amann R."/>
            <person name="Jetten M.S.M."/>
            <person name="Mascher T."/>
            <person name="Medema M.H."/>
            <person name="Devos D.P."/>
            <person name="Kaster A.-K."/>
            <person name="Ovreas L."/>
            <person name="Rohde M."/>
            <person name="Galperin M.Y."/>
            <person name="Jogler C."/>
        </authorList>
    </citation>
    <scope>NUCLEOTIDE SEQUENCE [LARGE SCALE GENOMIC DNA]</scope>
    <source>
        <strain evidence="14 15">EC9</strain>
    </source>
</reference>
<dbReference type="GO" id="GO:0004844">
    <property type="term" value="F:uracil DNA N-glycosylase activity"/>
    <property type="evidence" value="ECO:0007669"/>
    <property type="project" value="UniProtKB-EC"/>
</dbReference>
<comment type="similarity">
    <text evidence="2">Belongs to the uracil-DNA glycosylase (UDG) superfamily. Type 4 (UDGa) family.</text>
</comment>
<feature type="region of interest" description="Disordered" evidence="12">
    <location>
        <begin position="66"/>
        <end position="142"/>
    </location>
</feature>
<dbReference type="RefSeq" id="WP_145348253.1">
    <property type="nucleotide sequence ID" value="NZ_CP036261.1"/>
</dbReference>
<evidence type="ECO:0000313" key="14">
    <source>
        <dbReference type="EMBL" id="QDS90440.1"/>
    </source>
</evidence>
<evidence type="ECO:0000256" key="8">
    <source>
        <dbReference type="ARBA" id="ARBA00022801"/>
    </source>
</evidence>
<comment type="catalytic activity">
    <reaction evidence="1">
        <text>Hydrolyzes single-stranded DNA or mismatched double-stranded DNA and polynucleotides, releasing free uracil.</text>
        <dbReference type="EC" id="3.2.2.27"/>
    </reaction>
</comment>
<keyword evidence="8" id="KW-0378">Hydrolase</keyword>
<dbReference type="PANTHER" id="PTHR33693:SF1">
    <property type="entry name" value="TYPE-4 URACIL-DNA GLYCOSYLASE"/>
    <property type="match status" value="1"/>
</dbReference>
<protein>
    <recommendedName>
        <fullName evidence="4">Type-4 uracil-DNA glycosylase</fullName>
        <ecNumber evidence="3">3.2.2.27</ecNumber>
    </recommendedName>
</protein>
<feature type="domain" description="Uracil-DNA glycosylase-like" evidence="13">
    <location>
        <begin position="184"/>
        <end position="330"/>
    </location>
</feature>
<evidence type="ECO:0000256" key="3">
    <source>
        <dbReference type="ARBA" id="ARBA00012030"/>
    </source>
</evidence>
<keyword evidence="7" id="KW-0227">DNA damage</keyword>
<organism evidence="14 15">
    <name type="scientific">Rosistilla ulvae</name>
    <dbReference type="NCBI Taxonomy" id="1930277"/>
    <lineage>
        <taxon>Bacteria</taxon>
        <taxon>Pseudomonadati</taxon>
        <taxon>Planctomycetota</taxon>
        <taxon>Planctomycetia</taxon>
        <taxon>Pirellulales</taxon>
        <taxon>Pirellulaceae</taxon>
        <taxon>Rosistilla</taxon>
    </lineage>
</organism>
<dbReference type="Pfam" id="PF03167">
    <property type="entry name" value="UDG"/>
    <property type="match status" value="1"/>
</dbReference>
<evidence type="ECO:0000256" key="1">
    <source>
        <dbReference type="ARBA" id="ARBA00001400"/>
    </source>
</evidence>
<dbReference type="InterPro" id="IPR036895">
    <property type="entry name" value="Uracil-DNA_glycosylase-like_sf"/>
</dbReference>
<evidence type="ECO:0000256" key="10">
    <source>
        <dbReference type="ARBA" id="ARBA00023014"/>
    </source>
</evidence>
<dbReference type="GO" id="GO:0051539">
    <property type="term" value="F:4 iron, 4 sulfur cluster binding"/>
    <property type="evidence" value="ECO:0007669"/>
    <property type="project" value="UniProtKB-KW"/>
</dbReference>
<dbReference type="KEGG" id="ruv:EC9_46480"/>
<dbReference type="AlphaFoldDB" id="A0A517M6D6"/>
<evidence type="ECO:0000256" key="4">
    <source>
        <dbReference type="ARBA" id="ARBA00019403"/>
    </source>
</evidence>
<keyword evidence="6" id="KW-0479">Metal-binding</keyword>
<evidence type="ECO:0000313" key="15">
    <source>
        <dbReference type="Proteomes" id="UP000319557"/>
    </source>
</evidence>
<keyword evidence="5" id="KW-0004">4Fe-4S</keyword>
<evidence type="ECO:0000256" key="11">
    <source>
        <dbReference type="ARBA" id="ARBA00023204"/>
    </source>
</evidence>
<keyword evidence="10" id="KW-0411">Iron-sulfur</keyword>
<dbReference type="SMART" id="SM00987">
    <property type="entry name" value="UreE_C"/>
    <property type="match status" value="1"/>
</dbReference>
<keyword evidence="11" id="KW-0234">DNA repair</keyword>
<dbReference type="GO" id="GO:0006281">
    <property type="term" value="P:DNA repair"/>
    <property type="evidence" value="ECO:0007669"/>
    <property type="project" value="UniProtKB-KW"/>
</dbReference>
<dbReference type="PANTHER" id="PTHR33693">
    <property type="entry name" value="TYPE-5 URACIL-DNA GLYCOSYLASE"/>
    <property type="match status" value="1"/>
</dbReference>
<accession>A0A517M6D6</accession>
<dbReference type="CDD" id="cd10030">
    <property type="entry name" value="UDG-F4_TTUDGA_SPO1dp_like"/>
    <property type="match status" value="1"/>
</dbReference>
<dbReference type="SMART" id="SM00986">
    <property type="entry name" value="UDG"/>
    <property type="match status" value="1"/>
</dbReference>
<dbReference type="Proteomes" id="UP000319557">
    <property type="component" value="Chromosome"/>
</dbReference>
<dbReference type="GO" id="GO:0046872">
    <property type="term" value="F:metal ion binding"/>
    <property type="evidence" value="ECO:0007669"/>
    <property type="project" value="UniProtKB-KW"/>
</dbReference>
<evidence type="ECO:0000256" key="7">
    <source>
        <dbReference type="ARBA" id="ARBA00022763"/>
    </source>
</evidence>
<dbReference type="EMBL" id="CP036261">
    <property type="protein sequence ID" value="QDS90440.1"/>
    <property type="molecule type" value="Genomic_DNA"/>
</dbReference>
<keyword evidence="15" id="KW-1185">Reference proteome</keyword>
<dbReference type="InterPro" id="IPR005122">
    <property type="entry name" value="Uracil-DNA_glycosylase-like"/>
</dbReference>
<name>A0A517M6D6_9BACT</name>
<evidence type="ECO:0000256" key="5">
    <source>
        <dbReference type="ARBA" id="ARBA00022485"/>
    </source>
</evidence>
<proteinExistence type="inferred from homology"/>